<keyword evidence="12" id="KW-1185">Reference proteome</keyword>
<evidence type="ECO:0000256" key="3">
    <source>
        <dbReference type="ARBA" id="ARBA00022475"/>
    </source>
</evidence>
<keyword evidence="7 9" id="KW-0472">Membrane</keyword>
<evidence type="ECO:0000256" key="9">
    <source>
        <dbReference type="SAM" id="Phobius"/>
    </source>
</evidence>
<comment type="similarity">
    <text evidence="8">Belongs to the TRAP transporter small permease family.</text>
</comment>
<proteinExistence type="inferred from homology"/>
<dbReference type="RefSeq" id="WP_344925266.1">
    <property type="nucleotide sequence ID" value="NZ_BAABCW010000003.1"/>
</dbReference>
<comment type="subcellular location">
    <subcellularLocation>
        <location evidence="1">Cell inner membrane</location>
        <topology evidence="1">Multi-pass membrane protein</topology>
    </subcellularLocation>
</comment>
<keyword evidence="5 9" id="KW-0812">Transmembrane</keyword>
<dbReference type="InterPro" id="IPR055348">
    <property type="entry name" value="DctQ"/>
</dbReference>
<evidence type="ECO:0000256" key="8">
    <source>
        <dbReference type="ARBA" id="ARBA00038436"/>
    </source>
</evidence>
<accession>A0ABP7XDW9</accession>
<name>A0ABP7XDW9_9FLAO</name>
<keyword evidence="3" id="KW-1003">Cell membrane</keyword>
<evidence type="ECO:0000259" key="10">
    <source>
        <dbReference type="Pfam" id="PF04290"/>
    </source>
</evidence>
<evidence type="ECO:0000313" key="12">
    <source>
        <dbReference type="Proteomes" id="UP001500459"/>
    </source>
</evidence>
<evidence type="ECO:0000256" key="4">
    <source>
        <dbReference type="ARBA" id="ARBA00022519"/>
    </source>
</evidence>
<dbReference type="InterPro" id="IPR007387">
    <property type="entry name" value="TRAP_DctQ"/>
</dbReference>
<evidence type="ECO:0000256" key="6">
    <source>
        <dbReference type="ARBA" id="ARBA00022989"/>
    </source>
</evidence>
<dbReference type="EMBL" id="BAABCW010000003">
    <property type="protein sequence ID" value="GAA4111832.1"/>
    <property type="molecule type" value="Genomic_DNA"/>
</dbReference>
<dbReference type="Proteomes" id="UP001500459">
    <property type="component" value="Unassembled WGS sequence"/>
</dbReference>
<feature type="transmembrane region" description="Helical" evidence="9">
    <location>
        <begin position="52"/>
        <end position="71"/>
    </location>
</feature>
<gene>
    <name evidence="11" type="ORF">GCM10022393_09760</name>
</gene>
<feature type="transmembrane region" description="Helical" evidence="9">
    <location>
        <begin position="133"/>
        <end position="156"/>
    </location>
</feature>
<reference evidence="12" key="1">
    <citation type="journal article" date="2019" name="Int. J. Syst. Evol. Microbiol.">
        <title>The Global Catalogue of Microorganisms (GCM) 10K type strain sequencing project: providing services to taxonomists for standard genome sequencing and annotation.</title>
        <authorList>
            <consortium name="The Broad Institute Genomics Platform"/>
            <consortium name="The Broad Institute Genome Sequencing Center for Infectious Disease"/>
            <person name="Wu L."/>
            <person name="Ma J."/>
        </authorList>
    </citation>
    <scope>NUCLEOTIDE SEQUENCE [LARGE SCALE GENOMIC DNA]</scope>
    <source>
        <strain evidence="12">JCM 17106</strain>
    </source>
</reference>
<feature type="transmembrane region" description="Helical" evidence="9">
    <location>
        <begin position="92"/>
        <end position="113"/>
    </location>
</feature>
<dbReference type="PANTHER" id="PTHR35011:SF4">
    <property type="entry name" value="SLL1102 PROTEIN"/>
    <property type="match status" value="1"/>
</dbReference>
<dbReference type="Pfam" id="PF04290">
    <property type="entry name" value="DctQ"/>
    <property type="match status" value="1"/>
</dbReference>
<evidence type="ECO:0000256" key="5">
    <source>
        <dbReference type="ARBA" id="ARBA00022692"/>
    </source>
</evidence>
<keyword evidence="4" id="KW-0997">Cell inner membrane</keyword>
<protein>
    <submittedName>
        <fullName evidence="11">TRAP transporter small permease subunit</fullName>
    </submittedName>
</protein>
<feature type="domain" description="Tripartite ATP-independent periplasmic transporters DctQ component" evidence="10">
    <location>
        <begin position="27"/>
        <end position="159"/>
    </location>
</feature>
<comment type="caution">
    <text evidence="11">The sequence shown here is derived from an EMBL/GenBank/DDBJ whole genome shotgun (WGS) entry which is preliminary data.</text>
</comment>
<sequence>MQKIINFLDWTGEKIGSVISWIALILAVLIGIDVIIRYVFQFTFIWMIESEIYLFGMLFLLGSGYTFKYGTHVRVDVFYAKMSLKGKAWIDLLGGLFLLIPWCYVVIVTSWYYGLASFMIREKSPQPGGLPALYVLKFSITIGFVFLLIQGVSQILKSIQVIFNQK</sequence>
<dbReference type="PANTHER" id="PTHR35011">
    <property type="entry name" value="2,3-DIKETO-L-GULONATE TRAP TRANSPORTER SMALL PERMEASE PROTEIN YIAM"/>
    <property type="match status" value="1"/>
</dbReference>
<evidence type="ECO:0000313" key="11">
    <source>
        <dbReference type="EMBL" id="GAA4111832.1"/>
    </source>
</evidence>
<organism evidence="11 12">
    <name type="scientific">Aquimarina addita</name>
    <dbReference type="NCBI Taxonomy" id="870485"/>
    <lineage>
        <taxon>Bacteria</taxon>
        <taxon>Pseudomonadati</taxon>
        <taxon>Bacteroidota</taxon>
        <taxon>Flavobacteriia</taxon>
        <taxon>Flavobacteriales</taxon>
        <taxon>Flavobacteriaceae</taxon>
        <taxon>Aquimarina</taxon>
    </lineage>
</organism>
<keyword evidence="2" id="KW-0813">Transport</keyword>
<keyword evidence="6 9" id="KW-1133">Transmembrane helix</keyword>
<evidence type="ECO:0000256" key="1">
    <source>
        <dbReference type="ARBA" id="ARBA00004429"/>
    </source>
</evidence>
<feature type="transmembrane region" description="Helical" evidence="9">
    <location>
        <begin position="21"/>
        <end position="40"/>
    </location>
</feature>
<evidence type="ECO:0000256" key="7">
    <source>
        <dbReference type="ARBA" id="ARBA00023136"/>
    </source>
</evidence>
<evidence type="ECO:0000256" key="2">
    <source>
        <dbReference type="ARBA" id="ARBA00022448"/>
    </source>
</evidence>